<name>A0AAJ5WUE3_9BACT</name>
<feature type="domain" description="F5/8 type C" evidence="1">
    <location>
        <begin position="155"/>
        <end position="306"/>
    </location>
</feature>
<organism evidence="2 3">
    <name type="scientific">Candidatus Pseudobacter hemicellulosilyticus</name>
    <dbReference type="NCBI Taxonomy" id="3121375"/>
    <lineage>
        <taxon>Bacteria</taxon>
        <taxon>Pseudomonadati</taxon>
        <taxon>Bacteroidota</taxon>
        <taxon>Chitinophagia</taxon>
        <taxon>Chitinophagales</taxon>
        <taxon>Chitinophagaceae</taxon>
        <taxon>Pseudobacter</taxon>
    </lineage>
</organism>
<dbReference type="PROSITE" id="PS50022">
    <property type="entry name" value="FA58C_3"/>
    <property type="match status" value="1"/>
</dbReference>
<accession>A0AAJ5WUE3</accession>
<dbReference type="SUPFAM" id="SSF49785">
    <property type="entry name" value="Galactose-binding domain-like"/>
    <property type="match status" value="1"/>
</dbReference>
<dbReference type="Gene3D" id="2.60.120.260">
    <property type="entry name" value="Galactose-binding domain-like"/>
    <property type="match status" value="1"/>
</dbReference>
<dbReference type="Proteomes" id="UP001220610">
    <property type="component" value="Chromosome"/>
</dbReference>
<reference evidence="2" key="1">
    <citation type="submission" date="2023-03" db="EMBL/GenBank/DDBJ databases">
        <title>Andean soil-derived lignocellulolytic bacterial consortium as a source of novel taxa and putative plastic-active enzymes.</title>
        <authorList>
            <person name="Diaz-Garcia L."/>
            <person name="Chuvochina M."/>
            <person name="Feuerriegel G."/>
            <person name="Bunk B."/>
            <person name="Sproer C."/>
            <person name="Streit W.R."/>
            <person name="Rodriguez L.M."/>
            <person name="Overmann J."/>
            <person name="Jimenez D.J."/>
        </authorList>
    </citation>
    <scope>NUCLEOTIDE SEQUENCE</scope>
    <source>
        <strain evidence="2">MAG 7</strain>
    </source>
</reference>
<dbReference type="InterPro" id="IPR000421">
    <property type="entry name" value="FA58C"/>
</dbReference>
<evidence type="ECO:0000313" key="2">
    <source>
        <dbReference type="EMBL" id="WEK36329.1"/>
    </source>
</evidence>
<dbReference type="EMBL" id="CP119311">
    <property type="protein sequence ID" value="WEK36329.1"/>
    <property type="molecule type" value="Genomic_DNA"/>
</dbReference>
<protein>
    <submittedName>
        <fullName evidence="2">Discoidin domain-containing protein</fullName>
    </submittedName>
</protein>
<proteinExistence type="predicted"/>
<evidence type="ECO:0000259" key="1">
    <source>
        <dbReference type="PROSITE" id="PS50022"/>
    </source>
</evidence>
<dbReference type="Pfam" id="PF00754">
    <property type="entry name" value="F5_F8_type_C"/>
    <property type="match status" value="1"/>
</dbReference>
<dbReference type="PROSITE" id="PS51257">
    <property type="entry name" value="PROKAR_LIPOPROTEIN"/>
    <property type="match status" value="1"/>
</dbReference>
<dbReference type="Gene3D" id="2.60.40.1740">
    <property type="entry name" value="hypothetical protein (bacova_03559)"/>
    <property type="match status" value="1"/>
</dbReference>
<sequence length="311" mass="34158">MRNYISILFSFMVLLAACTKDEDAVVLPNGSISFRYPADKDTLEMPVSILKDTTLVIGLQAALSGEVSGADHWISFAVDTTKILGYRAKYGNALVLPATSYLFYRSTTSLSAGNTVSDSAKINIGQQTKLTEYSTYVLPVVIQSVDGQPDGPHTTRVIYLVFKTGKPLFVNKAGWTIHEFSSVNGASVATNILDDNNLTTFWASNIAQTMPQWVTINFNRDVDFLALNYYMPTALRYPTLGGYPTSIRIETSMDGVNWEDKGTYAGNIVNNMQTLETGETTARYLRFTSLASVLYSSAYEAIFISGISLIP</sequence>
<dbReference type="Pfam" id="PF08522">
    <property type="entry name" value="BT_3987-like_N"/>
    <property type="match status" value="1"/>
</dbReference>
<gene>
    <name evidence="2" type="ORF">P0Y53_02345</name>
</gene>
<dbReference type="AlphaFoldDB" id="A0AAJ5WUE3"/>
<evidence type="ECO:0000313" key="3">
    <source>
        <dbReference type="Proteomes" id="UP001220610"/>
    </source>
</evidence>
<dbReference type="InterPro" id="IPR008979">
    <property type="entry name" value="Galactose-bd-like_sf"/>
</dbReference>
<dbReference type="InterPro" id="IPR013728">
    <property type="entry name" value="BT_3987-like_N"/>
</dbReference>